<keyword evidence="1" id="KW-0732">Signal</keyword>
<feature type="signal peptide" evidence="1">
    <location>
        <begin position="1"/>
        <end position="20"/>
    </location>
</feature>
<evidence type="ECO:0000256" key="1">
    <source>
        <dbReference type="SAM" id="SignalP"/>
    </source>
</evidence>
<accession>A0A8D7ZUJ2</accession>
<organism evidence="2">
    <name type="scientific">Oxyopes lineatus</name>
    <name type="common">Lynx spider</name>
    <dbReference type="NCBI Taxonomy" id="366495"/>
    <lineage>
        <taxon>Eukaryota</taxon>
        <taxon>Metazoa</taxon>
        <taxon>Ecdysozoa</taxon>
        <taxon>Arthropoda</taxon>
        <taxon>Chelicerata</taxon>
        <taxon>Arachnida</taxon>
        <taxon>Araneae</taxon>
        <taxon>Araneomorphae</taxon>
        <taxon>Entelegynae</taxon>
        <taxon>Lycosoidea</taxon>
        <taxon>Oxyopidae</taxon>
        <taxon>Oxyopes</taxon>
    </lineage>
</organism>
<sequence>MKISNAFIFIFLLMISIAWANEAYEGESNYLSEKFDADVEEITPEFRGIRCPKSWKCKAFKQRVLKRLLAMMRQHAF</sequence>
<name>A0A8D7ZUJ2_OXYLI</name>
<reference evidence="2" key="1">
    <citation type="submission" date="2021-05" db="EMBL/GenBank/DDBJ databases">
        <authorList>
            <person name="Kuhn-Nentwig L."/>
        </authorList>
    </citation>
    <scope>NUCLEOTIDE SEQUENCE</scope>
    <source>
        <tissue evidence="2">Venom gland</tissue>
    </source>
</reference>
<protein>
    <submittedName>
        <fullName evidence="2">Oxy 4b</fullName>
    </submittedName>
</protein>
<feature type="chain" id="PRO_5034237988" evidence="1">
    <location>
        <begin position="21"/>
        <end position="77"/>
    </location>
</feature>
<dbReference type="AlphaFoldDB" id="A0A8D7ZUJ2"/>
<proteinExistence type="evidence at transcript level"/>
<evidence type="ECO:0000313" key="2">
    <source>
        <dbReference type="EMBL" id="CAG6443087.1"/>
    </source>
</evidence>
<dbReference type="EMBL" id="OU067110">
    <property type="protein sequence ID" value="CAG6443087.1"/>
    <property type="molecule type" value="mRNA"/>
</dbReference>